<dbReference type="Proteomes" id="UP001215598">
    <property type="component" value="Unassembled WGS sequence"/>
</dbReference>
<gene>
    <name evidence="2" type="ORF">B0H16DRAFT_775451</name>
</gene>
<evidence type="ECO:0000256" key="1">
    <source>
        <dbReference type="SAM" id="Phobius"/>
    </source>
</evidence>
<protein>
    <submittedName>
        <fullName evidence="2">Uncharacterized protein</fullName>
    </submittedName>
</protein>
<keyword evidence="3" id="KW-1185">Reference proteome</keyword>
<keyword evidence="1" id="KW-0812">Transmembrane</keyword>
<reference evidence="2" key="1">
    <citation type="submission" date="2023-03" db="EMBL/GenBank/DDBJ databases">
        <title>Massive genome expansion in bonnet fungi (Mycena s.s.) driven by repeated elements and novel gene families across ecological guilds.</title>
        <authorList>
            <consortium name="Lawrence Berkeley National Laboratory"/>
            <person name="Harder C.B."/>
            <person name="Miyauchi S."/>
            <person name="Viragh M."/>
            <person name="Kuo A."/>
            <person name="Thoen E."/>
            <person name="Andreopoulos B."/>
            <person name="Lu D."/>
            <person name="Skrede I."/>
            <person name="Drula E."/>
            <person name="Henrissat B."/>
            <person name="Morin E."/>
            <person name="Kohler A."/>
            <person name="Barry K."/>
            <person name="LaButti K."/>
            <person name="Morin E."/>
            <person name="Salamov A."/>
            <person name="Lipzen A."/>
            <person name="Mereny Z."/>
            <person name="Hegedus B."/>
            <person name="Baldrian P."/>
            <person name="Stursova M."/>
            <person name="Weitz H."/>
            <person name="Taylor A."/>
            <person name="Grigoriev I.V."/>
            <person name="Nagy L.G."/>
            <person name="Martin F."/>
            <person name="Kauserud H."/>
        </authorList>
    </citation>
    <scope>NUCLEOTIDE SEQUENCE</scope>
    <source>
        <strain evidence="2">CBHHK182m</strain>
    </source>
</reference>
<comment type="caution">
    <text evidence="2">The sequence shown here is derived from an EMBL/GenBank/DDBJ whole genome shotgun (WGS) entry which is preliminary data.</text>
</comment>
<keyword evidence="1" id="KW-0472">Membrane</keyword>
<evidence type="ECO:0000313" key="3">
    <source>
        <dbReference type="Proteomes" id="UP001215598"/>
    </source>
</evidence>
<name>A0AAD7NA46_9AGAR</name>
<proteinExistence type="predicted"/>
<accession>A0AAD7NA46</accession>
<dbReference type="EMBL" id="JARKIB010000056">
    <property type="protein sequence ID" value="KAJ7753178.1"/>
    <property type="molecule type" value="Genomic_DNA"/>
</dbReference>
<dbReference type="AlphaFoldDB" id="A0AAD7NA46"/>
<organism evidence="2 3">
    <name type="scientific">Mycena metata</name>
    <dbReference type="NCBI Taxonomy" id="1033252"/>
    <lineage>
        <taxon>Eukaryota</taxon>
        <taxon>Fungi</taxon>
        <taxon>Dikarya</taxon>
        <taxon>Basidiomycota</taxon>
        <taxon>Agaricomycotina</taxon>
        <taxon>Agaricomycetes</taxon>
        <taxon>Agaricomycetidae</taxon>
        <taxon>Agaricales</taxon>
        <taxon>Marasmiineae</taxon>
        <taxon>Mycenaceae</taxon>
        <taxon>Mycena</taxon>
    </lineage>
</organism>
<feature type="transmembrane region" description="Helical" evidence="1">
    <location>
        <begin position="187"/>
        <end position="208"/>
    </location>
</feature>
<evidence type="ECO:0000313" key="2">
    <source>
        <dbReference type="EMBL" id="KAJ7753178.1"/>
    </source>
</evidence>
<keyword evidence="1" id="KW-1133">Transmembrane helix</keyword>
<sequence length="210" mass="24175">MQEDRRRSGSQLHNLRHEIHVRRFRPFDSGSAHSHVAQVFSYCRPRPQFRDTPQCNRLYTRTDGEWFVAAQATAFCNRKYAACPLESGSVHSLLSFKSIFFPAGLVNYMDLRLFYSGPVHFIQPDPETRSYVRNIILHRWLIHTWAVHCVPWASRQWVCPSVLLDLGTEAPGSRDLGTAAQVRYSLLPIRVVISISIEVVILVSLLGYRH</sequence>